<name>A0A7J5A9L8_9FLAO</name>
<feature type="transmembrane region" description="Helical" evidence="6">
    <location>
        <begin position="504"/>
        <end position="521"/>
    </location>
</feature>
<dbReference type="NCBIfam" id="TIGR00360">
    <property type="entry name" value="ComEC_N-term"/>
    <property type="match status" value="1"/>
</dbReference>
<dbReference type="PANTHER" id="PTHR30619:SF1">
    <property type="entry name" value="RECOMBINATION PROTEIN 2"/>
    <property type="match status" value="1"/>
</dbReference>
<feature type="transmembrane region" description="Helical" evidence="6">
    <location>
        <begin position="412"/>
        <end position="438"/>
    </location>
</feature>
<reference evidence="9 10" key="1">
    <citation type="submission" date="2019-09" db="EMBL/GenBank/DDBJ databases">
        <authorList>
            <person name="Cao W.R."/>
        </authorList>
    </citation>
    <scope>NUCLEOTIDE SEQUENCE [LARGE SCALE GENOMIC DNA]</scope>
    <source>
        <strain evidence="10">a4</strain>
    </source>
</reference>
<dbReference type="InterPro" id="IPR004477">
    <property type="entry name" value="ComEC_N"/>
</dbReference>
<dbReference type="InterPro" id="IPR025405">
    <property type="entry name" value="DUF4131"/>
</dbReference>
<dbReference type="AlphaFoldDB" id="A0A7J5A9L8"/>
<feature type="domain" description="DUF4131" evidence="8">
    <location>
        <begin position="36"/>
        <end position="188"/>
    </location>
</feature>
<feature type="domain" description="ComEC/Rec2-related protein" evidence="7">
    <location>
        <begin position="230"/>
        <end position="495"/>
    </location>
</feature>
<evidence type="ECO:0000313" key="9">
    <source>
        <dbReference type="EMBL" id="KAB1153839.1"/>
    </source>
</evidence>
<dbReference type="InterPro" id="IPR052159">
    <property type="entry name" value="Competence_DNA_uptake"/>
</dbReference>
<gene>
    <name evidence="9" type="ORF">F7018_15220</name>
</gene>
<dbReference type="Proteomes" id="UP000467305">
    <property type="component" value="Unassembled WGS sequence"/>
</dbReference>
<dbReference type="GO" id="GO:0005886">
    <property type="term" value="C:plasma membrane"/>
    <property type="evidence" value="ECO:0007669"/>
    <property type="project" value="UniProtKB-SubCell"/>
</dbReference>
<feature type="transmembrane region" description="Helical" evidence="6">
    <location>
        <begin position="32"/>
        <end position="50"/>
    </location>
</feature>
<accession>A0A7J5A9L8</accession>
<dbReference type="Pfam" id="PF13567">
    <property type="entry name" value="DUF4131"/>
    <property type="match status" value="1"/>
</dbReference>
<keyword evidence="5 6" id="KW-0472">Membrane</keyword>
<feature type="transmembrane region" description="Helical" evidence="6">
    <location>
        <begin position="285"/>
        <end position="308"/>
    </location>
</feature>
<dbReference type="Pfam" id="PF03772">
    <property type="entry name" value="Competence"/>
    <property type="match status" value="1"/>
</dbReference>
<dbReference type="OrthoDB" id="9761531at2"/>
<evidence type="ECO:0000256" key="3">
    <source>
        <dbReference type="ARBA" id="ARBA00022692"/>
    </source>
</evidence>
<comment type="caution">
    <text evidence="9">The sequence shown here is derived from an EMBL/GenBank/DDBJ whole genome shotgun (WGS) entry which is preliminary data.</text>
</comment>
<evidence type="ECO:0000256" key="6">
    <source>
        <dbReference type="SAM" id="Phobius"/>
    </source>
</evidence>
<keyword evidence="3 6" id="KW-0812">Transmembrane</keyword>
<evidence type="ECO:0000313" key="10">
    <source>
        <dbReference type="Proteomes" id="UP000467305"/>
    </source>
</evidence>
<feature type="transmembrane region" description="Helical" evidence="6">
    <location>
        <begin position="251"/>
        <end position="273"/>
    </location>
</feature>
<evidence type="ECO:0000259" key="8">
    <source>
        <dbReference type="Pfam" id="PF13567"/>
    </source>
</evidence>
<protein>
    <submittedName>
        <fullName evidence="9">ComEC/Rec2 family competence protein</fullName>
    </submittedName>
</protein>
<organism evidence="9 10">
    <name type="scientific">Tenacibaculum aiptasiae</name>
    <dbReference type="NCBI Taxonomy" id="426481"/>
    <lineage>
        <taxon>Bacteria</taxon>
        <taxon>Pseudomonadati</taxon>
        <taxon>Bacteroidota</taxon>
        <taxon>Flavobacteriia</taxon>
        <taxon>Flavobacteriales</taxon>
        <taxon>Flavobacteriaceae</taxon>
        <taxon>Tenacibaculum</taxon>
    </lineage>
</organism>
<keyword evidence="4 6" id="KW-1133">Transmembrane helix</keyword>
<feature type="transmembrane region" description="Helical" evidence="6">
    <location>
        <begin position="346"/>
        <end position="366"/>
    </location>
</feature>
<comment type="subcellular location">
    <subcellularLocation>
        <location evidence="1">Cell membrane</location>
        <topology evidence="1">Multi-pass membrane protein</topology>
    </subcellularLocation>
</comment>
<keyword evidence="10" id="KW-1185">Reference proteome</keyword>
<evidence type="ECO:0000256" key="1">
    <source>
        <dbReference type="ARBA" id="ARBA00004651"/>
    </source>
</evidence>
<sequence length="673" mass="78673">MKKLLEFLPFHFLICVILGIIIQFYLNVWQLNFIYIGFITLLILSILYALKRKNLRRLFSLITLLFFLFIGIVITFINNPKNHPNFYYKYISKNSSTVLIIKKNLRSNQYYHKFVAQIVQIDSNKTVGNILLNIKKDSSSISLKIDDRVFIKTQFKDIPSPLNPYQFNYKNYLAKQYIYHQAFINKDEFKLLKKKTFSLTGFAENFRNKIQSSLNKLHFNPDERAVIDALLLGERKNMSKKLLESYTKAGAIHILAISGLHVGIIFIILNYLFKPLEKLKHGRIATTLFVILLLWSFAFITGLSASVVRAVTMFSFLNIGKAFKKKKVIEFSIISSMFFLLLIKPLFLFDIGFQLSYLAVFGIIWIQPRLSTLWKSKFFFFKKFWDLFTVSIAAQISVLPISLFYFHQFPSLFIISNLIIIPCLTFILIGGVLIIILASCNSTPSFLIDSYAFIISKMNKVIDWISNQEKFLFQEISMSFYEMMFWYLILIFSFQFIISKKMNYFIYTLTTVLFLQGHLIFKKYTQENKQEVIVFHNQRKNLIGIRNGKKLQIFQSLDALNNFTKNIIKNYNTNESINKTIVTPQTNVFKFKSDTILIIDSLNVYKLPIENSIIILQNSPKINLVRLINTLNPKLIIADGSNYKSYVTRWNFTCKNKKTPFYYTGKNGAYFIN</sequence>
<proteinExistence type="predicted"/>
<feature type="transmembrane region" description="Helical" evidence="6">
    <location>
        <begin position="387"/>
        <end position="406"/>
    </location>
</feature>
<evidence type="ECO:0000256" key="5">
    <source>
        <dbReference type="ARBA" id="ARBA00023136"/>
    </source>
</evidence>
<keyword evidence="2" id="KW-1003">Cell membrane</keyword>
<evidence type="ECO:0000259" key="7">
    <source>
        <dbReference type="Pfam" id="PF03772"/>
    </source>
</evidence>
<evidence type="ECO:0000256" key="2">
    <source>
        <dbReference type="ARBA" id="ARBA00022475"/>
    </source>
</evidence>
<feature type="transmembrane region" description="Helical" evidence="6">
    <location>
        <begin position="57"/>
        <end position="77"/>
    </location>
</feature>
<evidence type="ECO:0000256" key="4">
    <source>
        <dbReference type="ARBA" id="ARBA00022989"/>
    </source>
</evidence>
<feature type="transmembrane region" description="Helical" evidence="6">
    <location>
        <begin position="7"/>
        <end position="26"/>
    </location>
</feature>
<feature type="transmembrane region" description="Helical" evidence="6">
    <location>
        <begin position="480"/>
        <end position="498"/>
    </location>
</feature>
<dbReference type="RefSeq" id="WP_150900960.1">
    <property type="nucleotide sequence ID" value="NZ_WAAU01000030.1"/>
</dbReference>
<dbReference type="PANTHER" id="PTHR30619">
    <property type="entry name" value="DNA INTERNALIZATION/COMPETENCE PROTEIN COMEC/REC2"/>
    <property type="match status" value="1"/>
</dbReference>
<dbReference type="EMBL" id="WAAU01000030">
    <property type="protein sequence ID" value="KAB1153839.1"/>
    <property type="molecule type" value="Genomic_DNA"/>
</dbReference>